<dbReference type="AlphaFoldDB" id="A0A238C105"/>
<name>A0A238C105_9BILA</name>
<proteinExistence type="predicted"/>
<sequence length="72" mass="8615">MRHELFLSFFMFLLVSSKLPGKVQCRIWKGGKVDVICASEMLQKWKTDFRGNERERDRIIDEMDSYIKPRFG</sequence>
<feature type="chain" id="PRO_5012850725" evidence="1">
    <location>
        <begin position="26"/>
        <end position="72"/>
    </location>
</feature>
<protein>
    <submittedName>
        <fullName evidence="2">Uncharacterized protein</fullName>
    </submittedName>
</protein>
<gene>
    <name evidence="2" type="ORF">X798_02229</name>
</gene>
<evidence type="ECO:0000313" key="2">
    <source>
        <dbReference type="EMBL" id="OZC10806.1"/>
    </source>
</evidence>
<evidence type="ECO:0000313" key="3">
    <source>
        <dbReference type="Proteomes" id="UP000242913"/>
    </source>
</evidence>
<reference evidence="2 3" key="1">
    <citation type="submission" date="2015-12" db="EMBL/GenBank/DDBJ databases">
        <title>Draft genome of the nematode, Onchocerca flexuosa.</title>
        <authorList>
            <person name="Mitreva M."/>
        </authorList>
    </citation>
    <scope>NUCLEOTIDE SEQUENCE [LARGE SCALE GENOMIC DNA]</scope>
    <source>
        <strain evidence="2">Red Deer</strain>
    </source>
</reference>
<keyword evidence="1" id="KW-0732">Signal</keyword>
<dbReference type="Proteomes" id="UP000242913">
    <property type="component" value="Unassembled WGS sequence"/>
</dbReference>
<evidence type="ECO:0000256" key="1">
    <source>
        <dbReference type="SAM" id="SignalP"/>
    </source>
</evidence>
<accession>A0A238C105</accession>
<feature type="signal peptide" evidence="1">
    <location>
        <begin position="1"/>
        <end position="25"/>
    </location>
</feature>
<keyword evidence="3" id="KW-1185">Reference proteome</keyword>
<organism evidence="2 3">
    <name type="scientific">Onchocerca flexuosa</name>
    <dbReference type="NCBI Taxonomy" id="387005"/>
    <lineage>
        <taxon>Eukaryota</taxon>
        <taxon>Metazoa</taxon>
        <taxon>Ecdysozoa</taxon>
        <taxon>Nematoda</taxon>
        <taxon>Chromadorea</taxon>
        <taxon>Rhabditida</taxon>
        <taxon>Spirurina</taxon>
        <taxon>Spiruromorpha</taxon>
        <taxon>Filarioidea</taxon>
        <taxon>Onchocercidae</taxon>
        <taxon>Onchocerca</taxon>
    </lineage>
</organism>
<dbReference type="EMBL" id="KZ269984">
    <property type="protein sequence ID" value="OZC10806.1"/>
    <property type="molecule type" value="Genomic_DNA"/>
</dbReference>
<dbReference type="OrthoDB" id="5867862at2759"/>